<dbReference type="RefSeq" id="WP_011584976.1">
    <property type="nucleotide sequence ID" value="NC_008255.1"/>
</dbReference>
<protein>
    <submittedName>
        <fullName evidence="2">Uncharacterized protein</fullName>
    </submittedName>
</protein>
<dbReference type="OrthoDB" id="1161684at2"/>
<evidence type="ECO:0000313" key="3">
    <source>
        <dbReference type="Proteomes" id="UP000001822"/>
    </source>
</evidence>
<dbReference type="AlphaFoldDB" id="A0A6N4SR97"/>
<organism evidence="2 3">
    <name type="scientific">Cytophaga hutchinsonii (strain ATCC 33406 / DSM 1761 / CIP 103989 / NBRC 15051 / NCIMB 9469 / D465)</name>
    <dbReference type="NCBI Taxonomy" id="269798"/>
    <lineage>
        <taxon>Bacteria</taxon>
        <taxon>Pseudomonadati</taxon>
        <taxon>Bacteroidota</taxon>
        <taxon>Cytophagia</taxon>
        <taxon>Cytophagales</taxon>
        <taxon>Cytophagaceae</taxon>
        <taxon>Cytophaga</taxon>
    </lineage>
</organism>
<feature type="chain" id="PRO_5026736692" evidence="1">
    <location>
        <begin position="26"/>
        <end position="164"/>
    </location>
</feature>
<accession>A0A6N4SR97</accession>
<dbReference type="KEGG" id="chu:CHU_1591"/>
<keyword evidence="3" id="KW-1185">Reference proteome</keyword>
<keyword evidence="1" id="KW-0732">Signal</keyword>
<sequence length="164" mass="18474">MNTLTSKLAFMFLMTFIFSTGNVFAQKNSAPLTYVSANAVLKKTHTKEELELMSKLELTTIYQERIGIITEVLPYLALHSKPGATLSDMSIPQTPENKSHLEKEVKNKQEYITSVNETLVDIIPYADKQNIIWSILFFEDIIQRSDYSVAIPQITAPSTAPTTK</sequence>
<dbReference type="Proteomes" id="UP000001822">
    <property type="component" value="Chromosome"/>
</dbReference>
<name>A0A6N4SR97_CYTH3</name>
<reference evidence="2 3" key="1">
    <citation type="journal article" date="2007" name="Appl. Environ. Microbiol.">
        <title>Genome sequence of the cellulolytic gliding bacterium Cytophaga hutchinsonii.</title>
        <authorList>
            <person name="Xie G."/>
            <person name="Bruce D.C."/>
            <person name="Challacombe J.F."/>
            <person name="Chertkov O."/>
            <person name="Detter J.C."/>
            <person name="Gilna P."/>
            <person name="Han C.S."/>
            <person name="Lucas S."/>
            <person name="Misra M."/>
            <person name="Myers G.L."/>
            <person name="Richardson P."/>
            <person name="Tapia R."/>
            <person name="Thayer N."/>
            <person name="Thompson L.S."/>
            <person name="Brettin T.S."/>
            <person name="Henrissat B."/>
            <person name="Wilson D.B."/>
            <person name="McBride M.J."/>
        </authorList>
    </citation>
    <scope>NUCLEOTIDE SEQUENCE [LARGE SCALE GENOMIC DNA]</scope>
    <source>
        <strain evidence="3">ATCC 33406 / DSM 1761 / CIP 103989 / NBRC 15051 / NCIMB 9469 / D465</strain>
    </source>
</reference>
<dbReference type="EMBL" id="CP000383">
    <property type="protein sequence ID" value="ABG58861.1"/>
    <property type="molecule type" value="Genomic_DNA"/>
</dbReference>
<feature type="signal peptide" evidence="1">
    <location>
        <begin position="1"/>
        <end position="25"/>
    </location>
</feature>
<evidence type="ECO:0000313" key="2">
    <source>
        <dbReference type="EMBL" id="ABG58861.1"/>
    </source>
</evidence>
<gene>
    <name evidence="2" type="ordered locus">CHU_1591</name>
</gene>
<evidence type="ECO:0000256" key="1">
    <source>
        <dbReference type="SAM" id="SignalP"/>
    </source>
</evidence>
<proteinExistence type="predicted"/>